<gene>
    <name evidence="2" type="ORF">OAUR00152_LOCUS27667</name>
</gene>
<dbReference type="EMBL" id="HBKQ01040170">
    <property type="protein sequence ID" value="CAE2262884.1"/>
    <property type="molecule type" value="Transcribed_RNA"/>
</dbReference>
<evidence type="ECO:0000313" key="2">
    <source>
        <dbReference type="EMBL" id="CAE2262884.1"/>
    </source>
</evidence>
<proteinExistence type="predicted"/>
<keyword evidence="1" id="KW-0732">Signal</keyword>
<feature type="chain" id="PRO_5030974597" evidence="1">
    <location>
        <begin position="23"/>
        <end position="357"/>
    </location>
</feature>
<accession>A0A7S4JGH5</accession>
<sequence>MLRPVVLFGLLIGRILRANSFAAESLTSFGLGNQHKVYRQRSSLGHACFPTPRMANVVDAEFSYDEVDDGNKQERAKTLVDLSLDSDPEMKDVLVEFVEFLPSGNQKFIDCKLPFTVDLDGVTYAVGTPNDAMVAVITDDENGETIMLDADDDSKEEIFQIAAAALVKYIGEDLRLKRTPRILTVEGDLNSYTDKWTQEERVSTEDLLMTEEENDQFLDDFFRDELGPNYEEEFLVNEQSNEKAQKLMDLFNVPGLGTEKDDDEGIRKMFDEMVSGIDISSDEVDNTKALPLFPFTGPDDKTYALVQITHPMLLIGKEDPSIENSQRLLLNIEESAQILPQVRSEFREIMERNDLLE</sequence>
<dbReference type="AlphaFoldDB" id="A0A7S4JGH5"/>
<protein>
    <submittedName>
        <fullName evidence="2">Uncharacterized protein</fullName>
    </submittedName>
</protein>
<name>A0A7S4JGH5_9STRA</name>
<evidence type="ECO:0000256" key="1">
    <source>
        <dbReference type="SAM" id="SignalP"/>
    </source>
</evidence>
<organism evidence="2">
    <name type="scientific">Odontella aurita</name>
    <dbReference type="NCBI Taxonomy" id="265563"/>
    <lineage>
        <taxon>Eukaryota</taxon>
        <taxon>Sar</taxon>
        <taxon>Stramenopiles</taxon>
        <taxon>Ochrophyta</taxon>
        <taxon>Bacillariophyta</taxon>
        <taxon>Mediophyceae</taxon>
        <taxon>Biddulphiophycidae</taxon>
        <taxon>Eupodiscales</taxon>
        <taxon>Odontellaceae</taxon>
        <taxon>Odontella</taxon>
    </lineage>
</organism>
<reference evidence="2" key="1">
    <citation type="submission" date="2021-01" db="EMBL/GenBank/DDBJ databases">
        <authorList>
            <person name="Corre E."/>
            <person name="Pelletier E."/>
            <person name="Niang G."/>
            <person name="Scheremetjew M."/>
            <person name="Finn R."/>
            <person name="Kale V."/>
            <person name="Holt S."/>
            <person name="Cochrane G."/>
            <person name="Meng A."/>
            <person name="Brown T."/>
            <person name="Cohen L."/>
        </authorList>
    </citation>
    <scope>NUCLEOTIDE SEQUENCE</scope>
    <source>
        <strain evidence="2">Isolate 1302-5</strain>
    </source>
</reference>
<feature type="signal peptide" evidence="1">
    <location>
        <begin position="1"/>
        <end position="22"/>
    </location>
</feature>